<feature type="domain" description="Peptidase M20 dimerisation" evidence="4">
    <location>
        <begin position="210"/>
        <end position="351"/>
    </location>
</feature>
<dbReference type="InterPro" id="IPR051458">
    <property type="entry name" value="Cyt/Met_Dipeptidase"/>
</dbReference>
<evidence type="ECO:0000256" key="3">
    <source>
        <dbReference type="ARBA" id="ARBA00022801"/>
    </source>
</evidence>
<dbReference type="Proteomes" id="UP001284601">
    <property type="component" value="Unassembled WGS sequence"/>
</dbReference>
<dbReference type="Pfam" id="PF07687">
    <property type="entry name" value="M20_dimer"/>
    <property type="match status" value="1"/>
</dbReference>
<dbReference type="Pfam" id="PF01546">
    <property type="entry name" value="Peptidase_M20"/>
    <property type="match status" value="1"/>
</dbReference>
<evidence type="ECO:0000256" key="1">
    <source>
        <dbReference type="ARBA" id="ARBA00022670"/>
    </source>
</evidence>
<dbReference type="PANTHER" id="PTHR43270">
    <property type="entry name" value="BETA-ALA-HIS DIPEPTIDASE"/>
    <property type="match status" value="1"/>
</dbReference>
<gene>
    <name evidence="5" type="ORF">R7226_13980</name>
</gene>
<evidence type="ECO:0000313" key="6">
    <source>
        <dbReference type="Proteomes" id="UP001284601"/>
    </source>
</evidence>
<proteinExistence type="predicted"/>
<dbReference type="EMBL" id="JAWSTH010000033">
    <property type="protein sequence ID" value="MDW5595454.1"/>
    <property type="molecule type" value="Genomic_DNA"/>
</dbReference>
<reference evidence="6" key="1">
    <citation type="submission" date="2023-07" db="EMBL/GenBank/DDBJ databases">
        <title>Conexibacter stalactiti sp. nov., isolated from stalactites in a lava cave and emended description of the genus Conexibacter.</title>
        <authorList>
            <person name="Lee S.D."/>
        </authorList>
    </citation>
    <scope>NUCLEOTIDE SEQUENCE [LARGE SCALE GENOMIC DNA]</scope>
    <source>
        <strain evidence="6">KCTC 39840</strain>
    </source>
</reference>
<dbReference type="Gene3D" id="3.40.630.10">
    <property type="entry name" value="Zn peptidases"/>
    <property type="match status" value="1"/>
</dbReference>
<name>A0ABU4HRT2_9ACTN</name>
<comment type="caution">
    <text evidence="5">The sequence shown here is derived from an EMBL/GenBank/DDBJ whole genome shotgun (WGS) entry which is preliminary data.</text>
</comment>
<evidence type="ECO:0000259" key="4">
    <source>
        <dbReference type="Pfam" id="PF07687"/>
    </source>
</evidence>
<keyword evidence="1" id="KW-0645">Protease</keyword>
<dbReference type="InterPro" id="IPR002933">
    <property type="entry name" value="Peptidase_M20"/>
</dbReference>
<evidence type="ECO:0000256" key="2">
    <source>
        <dbReference type="ARBA" id="ARBA00022723"/>
    </source>
</evidence>
<keyword evidence="3" id="KW-0378">Hydrolase</keyword>
<accession>A0ABU4HRT2</accession>
<evidence type="ECO:0000313" key="5">
    <source>
        <dbReference type="EMBL" id="MDW5595454.1"/>
    </source>
</evidence>
<protein>
    <submittedName>
        <fullName evidence="5">Dipeptidase</fullName>
    </submittedName>
</protein>
<organism evidence="5 6">
    <name type="scientific">Conexibacter stalactiti</name>
    <dbReference type="NCBI Taxonomy" id="1940611"/>
    <lineage>
        <taxon>Bacteria</taxon>
        <taxon>Bacillati</taxon>
        <taxon>Actinomycetota</taxon>
        <taxon>Thermoleophilia</taxon>
        <taxon>Solirubrobacterales</taxon>
        <taxon>Conexibacteraceae</taxon>
        <taxon>Conexibacter</taxon>
    </lineage>
</organism>
<dbReference type="SUPFAM" id="SSF53187">
    <property type="entry name" value="Zn-dependent exopeptidases"/>
    <property type="match status" value="1"/>
</dbReference>
<dbReference type="PANTHER" id="PTHR43270:SF12">
    <property type="entry name" value="SUCCINYL-DIAMINOPIMELATE DESUCCINYLASE"/>
    <property type="match status" value="1"/>
</dbReference>
<dbReference type="InterPro" id="IPR011650">
    <property type="entry name" value="Peptidase_M20_dimer"/>
</dbReference>
<dbReference type="RefSeq" id="WP_318597791.1">
    <property type="nucleotide sequence ID" value="NZ_JAWSTH010000033.1"/>
</dbReference>
<dbReference type="NCBIfam" id="NF005914">
    <property type="entry name" value="PRK07907.1"/>
    <property type="match status" value="1"/>
</dbReference>
<dbReference type="Gene3D" id="3.30.70.360">
    <property type="match status" value="1"/>
</dbReference>
<keyword evidence="2" id="KW-0479">Metal-binding</keyword>
<keyword evidence="6" id="KW-1185">Reference proteome</keyword>
<sequence>MAASEIASSEELRAAIGALMSRARSDLAELVAFRSVADPRQYPREECDKAAAWVVEAFTDAGLHDVTTSPTPDGSLAVHGHAPGPSGSPTVLLYCHYDVQPPLGEAAWRSPIWELTERDGRWYGRGAADCKGNIVMHLTALRALQQHGGLPCGVKLICEGSEEQGTGGLEAFVPPNAELLRADAILVVDTGNFAVGVPTLTTTLRGMTSVDVRLTALASAMHSGMFGGPAPDPVLGLIQLLATLHDADGNTTVDGLDASQRWTGVDYPAEQFRADANVLEGVELMGDGAAADLLWARPSATVLGIDVPPVVGSSAAIQASAAARVSLRIPPGVEGRAAQDALVAHLRARVPWGLHCEIERVAVGDPFVGTLDGPAFEAMKVSMEEAFGHPMTTEGQGGSIPLCNVFAETFPDAEIMLLGVEEPKCLIHAPNESVDPREIEHTALAEALFLKRYAAAS</sequence>